<dbReference type="Proteomes" id="UP000694892">
    <property type="component" value="Chromosome 5S"/>
</dbReference>
<sequence length="70" mass="7873">MSAFRLLGELCIPFLLSQAACKPGFCSLRDGEKRNAGSTMWLKGASVYETIFKMGREALLMELQWQEGKQ</sequence>
<evidence type="ECO:0008006" key="4">
    <source>
        <dbReference type="Google" id="ProtNLM"/>
    </source>
</evidence>
<proteinExistence type="predicted"/>
<name>A0A974CRK8_XENLA</name>
<evidence type="ECO:0000313" key="3">
    <source>
        <dbReference type="Proteomes" id="UP000694892"/>
    </source>
</evidence>
<keyword evidence="1" id="KW-0732">Signal</keyword>
<protein>
    <recommendedName>
        <fullName evidence="4">Secreted protein</fullName>
    </recommendedName>
</protein>
<evidence type="ECO:0000256" key="1">
    <source>
        <dbReference type="SAM" id="SignalP"/>
    </source>
</evidence>
<organism evidence="2 3">
    <name type="scientific">Xenopus laevis</name>
    <name type="common">African clawed frog</name>
    <dbReference type="NCBI Taxonomy" id="8355"/>
    <lineage>
        <taxon>Eukaryota</taxon>
        <taxon>Metazoa</taxon>
        <taxon>Chordata</taxon>
        <taxon>Craniata</taxon>
        <taxon>Vertebrata</taxon>
        <taxon>Euteleostomi</taxon>
        <taxon>Amphibia</taxon>
        <taxon>Batrachia</taxon>
        <taxon>Anura</taxon>
        <taxon>Pipoidea</taxon>
        <taxon>Pipidae</taxon>
        <taxon>Xenopodinae</taxon>
        <taxon>Xenopus</taxon>
        <taxon>Xenopus</taxon>
    </lineage>
</organism>
<evidence type="ECO:0000313" key="2">
    <source>
        <dbReference type="EMBL" id="OCT78112.1"/>
    </source>
</evidence>
<gene>
    <name evidence="2" type="ORF">XELAEV_18029217mg</name>
</gene>
<reference evidence="3" key="1">
    <citation type="journal article" date="2016" name="Nature">
        <title>Genome evolution in the allotetraploid frog Xenopus laevis.</title>
        <authorList>
            <person name="Session A.M."/>
            <person name="Uno Y."/>
            <person name="Kwon T."/>
            <person name="Chapman J.A."/>
            <person name="Toyoda A."/>
            <person name="Takahashi S."/>
            <person name="Fukui A."/>
            <person name="Hikosaka A."/>
            <person name="Suzuki A."/>
            <person name="Kondo M."/>
            <person name="van Heeringen S.J."/>
            <person name="Quigley I."/>
            <person name="Heinz S."/>
            <person name="Ogino H."/>
            <person name="Ochi H."/>
            <person name="Hellsten U."/>
            <person name="Lyons J.B."/>
            <person name="Simakov O."/>
            <person name="Putnam N."/>
            <person name="Stites J."/>
            <person name="Kuroki Y."/>
            <person name="Tanaka T."/>
            <person name="Michiue T."/>
            <person name="Watanabe M."/>
            <person name="Bogdanovic O."/>
            <person name="Lister R."/>
            <person name="Georgiou G."/>
            <person name="Paranjpe S.S."/>
            <person name="van Kruijsbergen I."/>
            <person name="Shu S."/>
            <person name="Carlson J."/>
            <person name="Kinoshita T."/>
            <person name="Ohta Y."/>
            <person name="Mawaribuchi S."/>
            <person name="Jenkins J."/>
            <person name="Grimwood J."/>
            <person name="Schmutz J."/>
            <person name="Mitros T."/>
            <person name="Mozaffari S.V."/>
            <person name="Suzuki Y."/>
            <person name="Haramoto Y."/>
            <person name="Yamamoto T.S."/>
            <person name="Takagi C."/>
            <person name="Heald R."/>
            <person name="Miller K."/>
            <person name="Haudenschild C."/>
            <person name="Kitzman J."/>
            <person name="Nakayama T."/>
            <person name="Izutsu Y."/>
            <person name="Robert J."/>
            <person name="Fortriede J."/>
            <person name="Burns K."/>
            <person name="Lotay V."/>
            <person name="Karimi K."/>
            <person name="Yasuoka Y."/>
            <person name="Dichmann D.S."/>
            <person name="Flajnik M.F."/>
            <person name="Houston D.W."/>
            <person name="Shendure J."/>
            <person name="DuPasquier L."/>
            <person name="Vize P.D."/>
            <person name="Zorn A.M."/>
            <person name="Ito M."/>
            <person name="Marcotte E.M."/>
            <person name="Wallingford J.B."/>
            <person name="Ito Y."/>
            <person name="Asashima M."/>
            <person name="Ueno N."/>
            <person name="Matsuda Y."/>
            <person name="Veenstra G.J."/>
            <person name="Fujiyama A."/>
            <person name="Harland R.M."/>
            <person name="Taira M."/>
            <person name="Rokhsar D.S."/>
        </authorList>
    </citation>
    <scope>NUCLEOTIDE SEQUENCE [LARGE SCALE GENOMIC DNA]</scope>
    <source>
        <strain evidence="3">J</strain>
    </source>
</reference>
<feature type="chain" id="PRO_5037306682" description="Secreted protein" evidence="1">
    <location>
        <begin position="22"/>
        <end position="70"/>
    </location>
</feature>
<feature type="signal peptide" evidence="1">
    <location>
        <begin position="1"/>
        <end position="21"/>
    </location>
</feature>
<accession>A0A974CRK8</accession>
<dbReference type="AlphaFoldDB" id="A0A974CRK8"/>
<dbReference type="EMBL" id="CM004475">
    <property type="protein sequence ID" value="OCT78112.1"/>
    <property type="molecule type" value="Genomic_DNA"/>
</dbReference>